<feature type="transmembrane region" description="Helical" evidence="11">
    <location>
        <begin position="338"/>
        <end position="371"/>
    </location>
</feature>
<keyword evidence="7" id="KW-0406">Ion transport</keyword>
<gene>
    <name evidence="14" type="ORF">NSCI0253_LOCUS34180</name>
</gene>
<evidence type="ECO:0000256" key="2">
    <source>
        <dbReference type="ARBA" id="ARBA00022448"/>
    </source>
</evidence>
<dbReference type="AlphaFoldDB" id="A0A7S1AN24"/>
<dbReference type="GO" id="GO:0015385">
    <property type="term" value="F:sodium:proton antiporter activity"/>
    <property type="evidence" value="ECO:0007669"/>
    <property type="project" value="InterPro"/>
</dbReference>
<dbReference type="PANTHER" id="PTHR10110">
    <property type="entry name" value="SODIUM/HYDROGEN EXCHANGER"/>
    <property type="match status" value="1"/>
</dbReference>
<evidence type="ECO:0000256" key="3">
    <source>
        <dbReference type="ARBA" id="ARBA00022475"/>
    </source>
</evidence>
<dbReference type="InterPro" id="IPR004709">
    <property type="entry name" value="NaH_exchanger"/>
</dbReference>
<dbReference type="GO" id="GO:0098719">
    <property type="term" value="P:sodium ion import across plasma membrane"/>
    <property type="evidence" value="ECO:0007669"/>
    <property type="project" value="TreeGrafter"/>
</dbReference>
<feature type="transmembrane region" description="Helical" evidence="11">
    <location>
        <begin position="105"/>
        <end position="128"/>
    </location>
</feature>
<accession>A0A7S1AN24</accession>
<keyword evidence="3" id="KW-1003">Cell membrane</keyword>
<feature type="signal peptide" evidence="12">
    <location>
        <begin position="1"/>
        <end position="17"/>
    </location>
</feature>
<feature type="domain" description="Cation/H+ exchanger transmembrane" evidence="13">
    <location>
        <begin position="124"/>
        <end position="517"/>
    </location>
</feature>
<feature type="transmembrane region" description="Helical" evidence="11">
    <location>
        <begin position="265"/>
        <end position="287"/>
    </location>
</feature>
<feature type="transmembrane region" description="Helical" evidence="11">
    <location>
        <begin position="463"/>
        <end position="480"/>
    </location>
</feature>
<evidence type="ECO:0000313" key="14">
    <source>
        <dbReference type="EMBL" id="CAD8859826.1"/>
    </source>
</evidence>
<evidence type="ECO:0000256" key="5">
    <source>
        <dbReference type="ARBA" id="ARBA00022989"/>
    </source>
</evidence>
<proteinExistence type="predicted"/>
<feature type="transmembrane region" description="Helical" evidence="11">
    <location>
        <begin position="234"/>
        <end position="253"/>
    </location>
</feature>
<dbReference type="PRINTS" id="PR01084">
    <property type="entry name" value="NAHEXCHNGR"/>
</dbReference>
<protein>
    <recommendedName>
        <fullName evidence="13">Cation/H+ exchanger transmembrane domain-containing protein</fullName>
    </recommendedName>
</protein>
<dbReference type="GO" id="GO:0051453">
    <property type="term" value="P:regulation of intracellular pH"/>
    <property type="evidence" value="ECO:0007669"/>
    <property type="project" value="TreeGrafter"/>
</dbReference>
<reference evidence="14" key="1">
    <citation type="submission" date="2021-01" db="EMBL/GenBank/DDBJ databases">
        <authorList>
            <person name="Corre E."/>
            <person name="Pelletier E."/>
            <person name="Niang G."/>
            <person name="Scheremetjew M."/>
            <person name="Finn R."/>
            <person name="Kale V."/>
            <person name="Holt S."/>
            <person name="Cochrane G."/>
            <person name="Meng A."/>
            <person name="Brown T."/>
            <person name="Cohen L."/>
        </authorList>
    </citation>
    <scope>NUCLEOTIDE SEQUENCE</scope>
</reference>
<feature type="transmembrane region" description="Helical" evidence="11">
    <location>
        <begin position="135"/>
        <end position="152"/>
    </location>
</feature>
<keyword evidence="9" id="KW-0739">Sodium transport</keyword>
<sequence length="589" mass="64320">MRLVGVALVCVTIAVWSTYTAPPKKVPKRKLSDLANALWSAEDALDVAEASTTDAEEDSGPNEIPGVEDVHAGDQVSGHDQLHHRHSFFDKLSELDASHFISSKFVGPSMGVFLLCVVLTSIASLCPVTQHLPESFIVVLVSLLLGTAARALMEKGLLDSDRLIVILSVFLNVFLLPIIIFNGGWTITRGDFIREFEPILIFALLGTAISTVVITSLVFFTAPYLDLEFTLREAAVFGALISAVDPVATLSSYGKLNIQEKQPLLNTIVFGESAINDAVAIVLFDVINMSTLDTLGAMQISFEVSKLLFISVAFGIFLAMGLVLMIRFSRLRRKELLLTLYCFTSAYFIFTLSEALYLSGIIATLFAGMVFNLYGGHHLTEHQKETASEFLETCAHFADDSVFMVCGAATALIDFEIGLSFPFAALLFCLVARALSVSVSSLFSNAFKCVFGDRRIITMKHQVMMWHGGLRGGIALVLALEIDKRWCERKPVLVQATFVVIVSLLLLAGSTTELALKVVGMQDARLCAEAHESGTRVRVLQRMLLAVHEGLFSVLVGRRKPVISLVHDKVADETSESDTLEKESVELTS</sequence>
<keyword evidence="6" id="KW-0915">Sodium</keyword>
<feature type="chain" id="PRO_5031385970" description="Cation/H+ exchanger transmembrane domain-containing protein" evidence="12">
    <location>
        <begin position="18"/>
        <end position="589"/>
    </location>
</feature>
<evidence type="ECO:0000256" key="1">
    <source>
        <dbReference type="ARBA" id="ARBA00004651"/>
    </source>
</evidence>
<keyword evidence="12" id="KW-0732">Signal</keyword>
<name>A0A7S1AN24_NOCSC</name>
<evidence type="ECO:0000256" key="12">
    <source>
        <dbReference type="SAM" id="SignalP"/>
    </source>
</evidence>
<dbReference type="Gene3D" id="6.10.140.1330">
    <property type="match status" value="1"/>
</dbReference>
<feature type="transmembrane region" description="Helical" evidence="11">
    <location>
        <begin position="421"/>
        <end position="443"/>
    </location>
</feature>
<keyword evidence="8 11" id="KW-0472">Membrane</keyword>
<evidence type="ECO:0000256" key="7">
    <source>
        <dbReference type="ARBA" id="ARBA00023065"/>
    </source>
</evidence>
<organism evidence="14">
    <name type="scientific">Noctiluca scintillans</name>
    <name type="common">Sea sparkle</name>
    <name type="synonym">Red tide dinoflagellate</name>
    <dbReference type="NCBI Taxonomy" id="2966"/>
    <lineage>
        <taxon>Eukaryota</taxon>
        <taxon>Sar</taxon>
        <taxon>Alveolata</taxon>
        <taxon>Dinophyceae</taxon>
        <taxon>Noctilucales</taxon>
        <taxon>Noctilucaceae</taxon>
        <taxon>Noctiluca</taxon>
    </lineage>
</organism>
<evidence type="ECO:0000256" key="11">
    <source>
        <dbReference type="SAM" id="Phobius"/>
    </source>
</evidence>
<evidence type="ECO:0000256" key="4">
    <source>
        <dbReference type="ARBA" id="ARBA00022692"/>
    </source>
</evidence>
<keyword evidence="2" id="KW-0813">Transport</keyword>
<keyword evidence="4 11" id="KW-0812">Transmembrane</keyword>
<feature type="transmembrane region" description="Helical" evidence="11">
    <location>
        <begin position="164"/>
        <end position="187"/>
    </location>
</feature>
<evidence type="ECO:0000256" key="8">
    <source>
        <dbReference type="ARBA" id="ARBA00023136"/>
    </source>
</evidence>
<dbReference type="PANTHER" id="PTHR10110:SF86">
    <property type="entry name" value="SODIUM_HYDROGEN EXCHANGER 7"/>
    <property type="match status" value="1"/>
</dbReference>
<dbReference type="InterPro" id="IPR018422">
    <property type="entry name" value="Cation/H_exchanger_CPA1"/>
</dbReference>
<evidence type="ECO:0000259" key="13">
    <source>
        <dbReference type="Pfam" id="PF00999"/>
    </source>
</evidence>
<dbReference type="InterPro" id="IPR006153">
    <property type="entry name" value="Cation/H_exchanger_TM"/>
</dbReference>
<keyword evidence="5 11" id="KW-1133">Transmembrane helix</keyword>
<dbReference type="EMBL" id="HBFQ01047900">
    <property type="protein sequence ID" value="CAD8859826.1"/>
    <property type="molecule type" value="Transcribed_RNA"/>
</dbReference>
<dbReference type="GO" id="GO:0015386">
    <property type="term" value="F:potassium:proton antiporter activity"/>
    <property type="evidence" value="ECO:0007669"/>
    <property type="project" value="TreeGrafter"/>
</dbReference>
<feature type="region of interest" description="Disordered" evidence="10">
    <location>
        <begin position="49"/>
        <end position="70"/>
    </location>
</feature>
<dbReference type="Pfam" id="PF00999">
    <property type="entry name" value="Na_H_Exchanger"/>
    <property type="match status" value="1"/>
</dbReference>
<dbReference type="GO" id="GO:0005886">
    <property type="term" value="C:plasma membrane"/>
    <property type="evidence" value="ECO:0007669"/>
    <property type="project" value="UniProtKB-SubCell"/>
</dbReference>
<feature type="transmembrane region" description="Helical" evidence="11">
    <location>
        <begin position="199"/>
        <end position="222"/>
    </location>
</feature>
<evidence type="ECO:0000256" key="9">
    <source>
        <dbReference type="ARBA" id="ARBA00023201"/>
    </source>
</evidence>
<evidence type="ECO:0000256" key="6">
    <source>
        <dbReference type="ARBA" id="ARBA00023053"/>
    </source>
</evidence>
<comment type="subcellular location">
    <subcellularLocation>
        <location evidence="1">Cell membrane</location>
        <topology evidence="1">Multi-pass membrane protein</topology>
    </subcellularLocation>
</comment>
<evidence type="ECO:0000256" key="10">
    <source>
        <dbReference type="SAM" id="MobiDB-lite"/>
    </source>
</evidence>
<feature type="transmembrane region" description="Helical" evidence="11">
    <location>
        <begin position="307"/>
        <end position="326"/>
    </location>
</feature>
<feature type="transmembrane region" description="Helical" evidence="11">
    <location>
        <begin position="492"/>
        <end position="516"/>
    </location>
</feature>